<dbReference type="EMBL" id="JAQJAE010000003">
    <property type="protein sequence ID" value="KAJ5604025.1"/>
    <property type="molecule type" value="Genomic_DNA"/>
</dbReference>
<keyword evidence="8" id="KW-1185">Reference proteome</keyword>
<evidence type="ECO:0000256" key="2">
    <source>
        <dbReference type="ARBA" id="ARBA00022630"/>
    </source>
</evidence>
<evidence type="ECO:0000256" key="1">
    <source>
        <dbReference type="ARBA" id="ARBA00007992"/>
    </source>
</evidence>
<comment type="caution">
    <text evidence="7">The sequence shown here is derived from an EMBL/GenBank/DDBJ whole genome shotgun (WGS) entry which is preliminary data.</text>
</comment>
<dbReference type="InterPro" id="IPR002938">
    <property type="entry name" value="FAD-bd"/>
</dbReference>
<dbReference type="AlphaFoldDB" id="A0AAD6E997"/>
<keyword evidence="3" id="KW-0274">FAD</keyword>
<reference evidence="7" key="2">
    <citation type="submission" date="2023-01" db="EMBL/GenBank/DDBJ databases">
        <authorList>
            <person name="Petersen C."/>
        </authorList>
    </citation>
    <scope>NUCLEOTIDE SEQUENCE</scope>
    <source>
        <strain evidence="7">IBT 12815</strain>
    </source>
</reference>
<name>A0AAD6E997_9EURO</name>
<organism evidence="7 8">
    <name type="scientific">Penicillium hordei</name>
    <dbReference type="NCBI Taxonomy" id="40994"/>
    <lineage>
        <taxon>Eukaryota</taxon>
        <taxon>Fungi</taxon>
        <taxon>Dikarya</taxon>
        <taxon>Ascomycota</taxon>
        <taxon>Pezizomycotina</taxon>
        <taxon>Eurotiomycetes</taxon>
        <taxon>Eurotiomycetidae</taxon>
        <taxon>Eurotiales</taxon>
        <taxon>Aspergillaceae</taxon>
        <taxon>Penicillium</taxon>
    </lineage>
</organism>
<reference evidence="7" key="1">
    <citation type="journal article" date="2023" name="IMA Fungus">
        <title>Comparative genomic study of the Penicillium genus elucidates a diverse pangenome and 15 lateral gene transfer events.</title>
        <authorList>
            <person name="Petersen C."/>
            <person name="Sorensen T."/>
            <person name="Nielsen M.R."/>
            <person name="Sondergaard T.E."/>
            <person name="Sorensen J.L."/>
            <person name="Fitzpatrick D.A."/>
            <person name="Frisvad J.C."/>
            <person name="Nielsen K.L."/>
        </authorList>
    </citation>
    <scope>NUCLEOTIDE SEQUENCE</scope>
    <source>
        <strain evidence="7">IBT 12815</strain>
    </source>
</reference>
<dbReference type="Proteomes" id="UP001213799">
    <property type="component" value="Unassembled WGS sequence"/>
</dbReference>
<dbReference type="InterPro" id="IPR036188">
    <property type="entry name" value="FAD/NAD-bd_sf"/>
</dbReference>
<sequence length="418" mass="46363">MAHPSSPPDVDSLDVFVVGAGIGGLTAAIALRRQGHRVTIYERSKFAVEIGAGIHISPNCARMLHLLGLSVTNLQSVPLTAMKRYTPSEEPHDYVKTSPVAGAPTVLAHRNTLHAALKELATTTEGSGLPVEIILNSRLVDLDVEKPSVTLSTGEEIIADVILCADGVNSWARSFIAPGHLPKSYGMTCYRWLGPYQEMISDPQTAQYSATGHMHEWRGYNRKLVSYPLADHKLLYYGAFVPNGRRGASRLDWKQTGHKDDLIKAFDRFGPGVQRILHLSPGEQLMCWDLQDMEELPNWTRKCAALVGDAAHPLLPFLGQGAAMAVEDGLSLGAVLSSGVKKSQIPERLRLYERCRKSHVRKIQDATRQYGWELDFRKGSGKTYEELMVVKRFFEGHNEWEHSLRQMDCQSTVQAAKL</sequence>
<dbReference type="GO" id="GO:0071949">
    <property type="term" value="F:FAD binding"/>
    <property type="evidence" value="ECO:0007669"/>
    <property type="project" value="InterPro"/>
</dbReference>
<dbReference type="SUPFAM" id="SSF54373">
    <property type="entry name" value="FAD-linked reductases, C-terminal domain"/>
    <property type="match status" value="1"/>
</dbReference>
<accession>A0AAD6E997</accession>
<dbReference type="Pfam" id="PF01494">
    <property type="entry name" value="FAD_binding_3"/>
    <property type="match status" value="1"/>
</dbReference>
<dbReference type="Gene3D" id="3.50.50.60">
    <property type="entry name" value="FAD/NAD(P)-binding domain"/>
    <property type="match status" value="1"/>
</dbReference>
<dbReference type="InterPro" id="IPR050493">
    <property type="entry name" value="FAD-dep_Monooxygenase_BioMet"/>
</dbReference>
<evidence type="ECO:0000259" key="6">
    <source>
        <dbReference type="Pfam" id="PF01494"/>
    </source>
</evidence>
<evidence type="ECO:0000256" key="5">
    <source>
        <dbReference type="ARBA" id="ARBA00023033"/>
    </source>
</evidence>
<keyword evidence="2" id="KW-0285">Flavoprotein</keyword>
<dbReference type="SUPFAM" id="SSF51905">
    <property type="entry name" value="FAD/NAD(P)-binding domain"/>
    <property type="match status" value="1"/>
</dbReference>
<dbReference type="GO" id="GO:0004497">
    <property type="term" value="F:monooxygenase activity"/>
    <property type="evidence" value="ECO:0007669"/>
    <property type="project" value="UniProtKB-KW"/>
</dbReference>
<gene>
    <name evidence="7" type="ORF">N7537_006981</name>
</gene>
<comment type="similarity">
    <text evidence="1">Belongs to the paxM FAD-dependent monooxygenase family.</text>
</comment>
<evidence type="ECO:0000256" key="3">
    <source>
        <dbReference type="ARBA" id="ARBA00022827"/>
    </source>
</evidence>
<proteinExistence type="inferred from homology"/>
<dbReference type="PRINTS" id="PR00420">
    <property type="entry name" value="RNGMNOXGNASE"/>
</dbReference>
<feature type="domain" description="FAD-binding" evidence="6">
    <location>
        <begin position="13"/>
        <end position="366"/>
    </location>
</feature>
<dbReference type="PANTHER" id="PTHR13789:SF261">
    <property type="entry name" value="HYDROXYLASE, PUTATIVE (AFU_ORTHOLOGUE AFUA_7G00590)-RELATED"/>
    <property type="match status" value="1"/>
</dbReference>
<evidence type="ECO:0000256" key="4">
    <source>
        <dbReference type="ARBA" id="ARBA00023002"/>
    </source>
</evidence>
<keyword evidence="5" id="KW-0503">Monooxygenase</keyword>
<keyword evidence="4" id="KW-0560">Oxidoreductase</keyword>
<dbReference type="PANTHER" id="PTHR13789">
    <property type="entry name" value="MONOOXYGENASE"/>
    <property type="match status" value="1"/>
</dbReference>
<evidence type="ECO:0000313" key="7">
    <source>
        <dbReference type="EMBL" id="KAJ5604025.1"/>
    </source>
</evidence>
<protein>
    <recommendedName>
        <fullName evidence="6">FAD-binding domain-containing protein</fullName>
    </recommendedName>
</protein>
<evidence type="ECO:0000313" key="8">
    <source>
        <dbReference type="Proteomes" id="UP001213799"/>
    </source>
</evidence>
<dbReference type="GeneID" id="81588280"/>
<dbReference type="RefSeq" id="XP_056753823.1">
    <property type="nucleotide sequence ID" value="XM_056898038.1"/>
</dbReference>